<dbReference type="InterPro" id="IPR024742">
    <property type="entry name" value="Glycogen_debranch_N"/>
</dbReference>
<dbReference type="STRING" id="742817.HMPREF9449_00275"/>
<dbReference type="EMBL" id="ADMC01000002">
    <property type="protein sequence ID" value="EHP50948.1"/>
    <property type="molecule type" value="Genomic_DNA"/>
</dbReference>
<organism evidence="3 4">
    <name type="scientific">Odoribacter laneus YIT 12061</name>
    <dbReference type="NCBI Taxonomy" id="742817"/>
    <lineage>
        <taxon>Bacteria</taxon>
        <taxon>Pseudomonadati</taxon>
        <taxon>Bacteroidota</taxon>
        <taxon>Bacteroidia</taxon>
        <taxon>Bacteroidales</taxon>
        <taxon>Odoribacteraceae</taxon>
        <taxon>Odoribacter</taxon>
    </lineage>
</organism>
<protein>
    <submittedName>
        <fullName evidence="3">Putative glycogen debranching enzyme, archaeal type</fullName>
    </submittedName>
</protein>
<keyword evidence="4" id="KW-1185">Reference proteome</keyword>
<dbReference type="AlphaFoldDB" id="H1DDD9"/>
<dbReference type="InterPro" id="IPR008928">
    <property type="entry name" value="6-hairpin_glycosidase_sf"/>
</dbReference>
<dbReference type="PANTHER" id="PTHR10569:SF2">
    <property type="entry name" value="GLYCOGEN DEBRANCHING ENZYME"/>
    <property type="match status" value="1"/>
</dbReference>
<dbReference type="eggNOG" id="COG3408">
    <property type="taxonomic scope" value="Bacteria"/>
</dbReference>
<sequence>MAYLKFNKDELVNLEYSLKREVLATNRAGGYMSSTIICCNTRKYHGLLIVPIEEFNNENHVLLSALDETIVQHGQAFNLGIHKYPGNYEPRGHKYIVDFEYEPVYTLTYRVGGVVLKKEIVLVHNEDQVLIRYTLVDAHSETLLRLKPFLAYRNVNCLCKANMVANTKYEGIENGIRSKLYNGFPYLNMQLNKANDFVAVPDWYLNIEYMEEENRGYDFREDLFVPGYFEVPIKKGESIVFSASTVPAVPGRLKAKFQKLVDARGPRDSFVNCLKYSASQFIVKDGKDTEIIAGYPWFGAWGRDTFIALPGVTLAAAGDVKTCKDVLDTMSRQMNNGLFPNVGKGKNAAYNSVDAPMWYFKALQEYGEAIGDTTVVWKNYGAKMKAILTAYRTGVHPQVQMHENYLIWADEPGKALSWMDAIVNGRPVTPRGGYQVEVNALWYNAVCYTLKLAREAGDAKFVKEWEKIPEKIKENFIQVFWYNEKEYLADYVGTKGQNVFVRPNQIIACSLEYSPLTDEMKGKVLDVVRRELLTPRGLRTLSPKNPNYKGLYGGNQAVRDEAYHQGTVWPWLTGPYIEANFRLYGAAFVPTAKELVAGFEEDMTLYGVCSISEVYDGNPPYAPNGCISQAWSVGEILRSLAWIEKFEKDVPRKRRG</sequence>
<dbReference type="PANTHER" id="PTHR10569">
    <property type="entry name" value="GLYCOGEN DEBRANCHING ENZYME"/>
    <property type="match status" value="1"/>
</dbReference>
<dbReference type="SUPFAM" id="SSF48208">
    <property type="entry name" value="Six-hairpin glycosidases"/>
    <property type="match status" value="1"/>
</dbReference>
<feature type="domain" description="Glycogen debranching enzyme C-terminal" evidence="1">
    <location>
        <begin position="277"/>
        <end position="638"/>
    </location>
</feature>
<reference evidence="3 4" key="1">
    <citation type="submission" date="2012-01" db="EMBL/GenBank/DDBJ databases">
        <title>The Genome Sequence of Odoribacter laneus YIT 12061.</title>
        <authorList>
            <consortium name="The Broad Institute Genome Sequencing Platform"/>
            <person name="Earl A."/>
            <person name="Ward D."/>
            <person name="Feldgarden M."/>
            <person name="Gevers D."/>
            <person name="Morotomi M."/>
            <person name="Young S.K."/>
            <person name="Zeng Q."/>
            <person name="Gargeya S."/>
            <person name="Fitzgerald M."/>
            <person name="Haas B."/>
            <person name="Abouelleil A."/>
            <person name="Alvarado L."/>
            <person name="Arachchi H.M."/>
            <person name="Berlin A."/>
            <person name="Chapman S.B."/>
            <person name="Gearin G."/>
            <person name="Goldberg J."/>
            <person name="Griggs A."/>
            <person name="Gujja S."/>
            <person name="Hansen M."/>
            <person name="Heiman D."/>
            <person name="Howarth C."/>
            <person name="Larimer J."/>
            <person name="Lui A."/>
            <person name="MacDonald P.J.P."/>
            <person name="McCowen C."/>
            <person name="Montmayeur A."/>
            <person name="Murphy C."/>
            <person name="Neiman D."/>
            <person name="Pearson M."/>
            <person name="Priest M."/>
            <person name="Roberts A."/>
            <person name="Saif S."/>
            <person name="Shea T."/>
            <person name="Sisk P."/>
            <person name="Stolte C."/>
            <person name="Sykes S."/>
            <person name="Wortman J."/>
            <person name="Nusbaum C."/>
            <person name="Birren B."/>
        </authorList>
    </citation>
    <scope>NUCLEOTIDE SEQUENCE [LARGE SCALE GENOMIC DNA]</scope>
    <source>
        <strain evidence="3 4">YIT 12061</strain>
    </source>
</reference>
<name>H1DDD9_9BACT</name>
<evidence type="ECO:0000313" key="4">
    <source>
        <dbReference type="Proteomes" id="UP000004892"/>
    </source>
</evidence>
<dbReference type="Pfam" id="PF12439">
    <property type="entry name" value="GDE_N"/>
    <property type="match status" value="1"/>
</dbReference>
<dbReference type="HOGENOM" id="CLU_026835_0_0_10"/>
<dbReference type="Proteomes" id="UP000004892">
    <property type="component" value="Unassembled WGS sequence"/>
</dbReference>
<proteinExistence type="predicted"/>
<evidence type="ECO:0000259" key="1">
    <source>
        <dbReference type="Pfam" id="PF06202"/>
    </source>
</evidence>
<feature type="domain" description="Glycogen debranching enzyme bacterial and archaeal type N-terminal" evidence="2">
    <location>
        <begin position="20"/>
        <end position="239"/>
    </location>
</feature>
<dbReference type="GO" id="GO:0004135">
    <property type="term" value="F:amylo-alpha-1,6-glucosidase activity"/>
    <property type="evidence" value="ECO:0007669"/>
    <property type="project" value="InterPro"/>
</dbReference>
<dbReference type="InterPro" id="IPR010401">
    <property type="entry name" value="AGL/Gdb1"/>
</dbReference>
<dbReference type="Pfam" id="PF06202">
    <property type="entry name" value="GDE_C"/>
    <property type="match status" value="1"/>
</dbReference>
<dbReference type="Gene3D" id="1.50.10.10">
    <property type="match status" value="1"/>
</dbReference>
<dbReference type="InterPro" id="IPR032790">
    <property type="entry name" value="GDE_C"/>
</dbReference>
<evidence type="ECO:0000259" key="2">
    <source>
        <dbReference type="Pfam" id="PF12439"/>
    </source>
</evidence>
<gene>
    <name evidence="3" type="ORF">HMPREF9449_00275</name>
</gene>
<dbReference type="GO" id="GO:0005980">
    <property type="term" value="P:glycogen catabolic process"/>
    <property type="evidence" value="ECO:0007669"/>
    <property type="project" value="InterPro"/>
</dbReference>
<comment type="caution">
    <text evidence="3">The sequence shown here is derived from an EMBL/GenBank/DDBJ whole genome shotgun (WGS) entry which is preliminary data.</text>
</comment>
<accession>H1DDD9</accession>
<dbReference type="InterPro" id="IPR012341">
    <property type="entry name" value="6hp_glycosidase-like_sf"/>
</dbReference>
<dbReference type="GeneID" id="98067936"/>
<evidence type="ECO:0000313" key="3">
    <source>
        <dbReference type="EMBL" id="EHP50948.1"/>
    </source>
</evidence>
<dbReference type="GO" id="GO:0004134">
    <property type="term" value="F:4-alpha-glucanotransferase activity"/>
    <property type="evidence" value="ECO:0007669"/>
    <property type="project" value="InterPro"/>
</dbReference>
<dbReference type="NCBIfam" id="TIGR01561">
    <property type="entry name" value="gde_arch"/>
    <property type="match status" value="1"/>
</dbReference>
<dbReference type="PATRIC" id="fig|742817.3.peg.285"/>
<dbReference type="InterPro" id="IPR006451">
    <property type="entry name" value="Glycogen_debranch_arc"/>
</dbReference>
<dbReference type="RefSeq" id="WP_009135429.1">
    <property type="nucleotide sequence ID" value="NZ_JH594596.1"/>
</dbReference>